<feature type="domain" description="Solute-binding protein family 5" evidence="5">
    <location>
        <begin position="74"/>
        <end position="446"/>
    </location>
</feature>
<name>A0ABS1CZ70_9PROT</name>
<gene>
    <name evidence="6" type="ORF">CKO45_12150</name>
</gene>
<dbReference type="PROSITE" id="PS51318">
    <property type="entry name" value="TAT"/>
    <property type="match status" value="1"/>
</dbReference>
<evidence type="ECO:0000256" key="1">
    <source>
        <dbReference type="ARBA" id="ARBA00004418"/>
    </source>
</evidence>
<dbReference type="Gene3D" id="3.10.105.10">
    <property type="entry name" value="Dipeptide-binding Protein, Domain 3"/>
    <property type="match status" value="1"/>
</dbReference>
<keyword evidence="7" id="KW-1185">Reference proteome</keyword>
<keyword evidence="3 4" id="KW-0732">Signal</keyword>
<accession>A0ABS1CZ70</accession>
<dbReference type="Gene3D" id="3.40.190.10">
    <property type="entry name" value="Periplasmic binding protein-like II"/>
    <property type="match status" value="1"/>
</dbReference>
<evidence type="ECO:0000313" key="6">
    <source>
        <dbReference type="EMBL" id="MBK1658984.1"/>
    </source>
</evidence>
<protein>
    <recommendedName>
        <fullName evidence="5">Solute-binding protein family 5 domain-containing protein</fullName>
    </recommendedName>
</protein>
<evidence type="ECO:0000256" key="2">
    <source>
        <dbReference type="ARBA" id="ARBA00005695"/>
    </source>
</evidence>
<dbReference type="Pfam" id="PF00496">
    <property type="entry name" value="SBP_bac_5"/>
    <property type="match status" value="1"/>
</dbReference>
<comment type="caution">
    <text evidence="6">The sequence shown here is derived from an EMBL/GenBank/DDBJ whole genome shotgun (WGS) entry which is preliminary data.</text>
</comment>
<evidence type="ECO:0000256" key="4">
    <source>
        <dbReference type="SAM" id="SignalP"/>
    </source>
</evidence>
<dbReference type="InterPro" id="IPR039424">
    <property type="entry name" value="SBP_5"/>
</dbReference>
<proteinExistence type="inferred from homology"/>
<dbReference type="CDD" id="cd08502">
    <property type="entry name" value="PBP2_NikA_DppA_OppA_like_16"/>
    <property type="match status" value="1"/>
</dbReference>
<dbReference type="PANTHER" id="PTHR30290:SF38">
    <property type="entry name" value="D,D-DIPEPTIDE-BINDING PERIPLASMIC PROTEIN DDPA-RELATED"/>
    <property type="match status" value="1"/>
</dbReference>
<dbReference type="InterPro" id="IPR006311">
    <property type="entry name" value="TAT_signal"/>
</dbReference>
<dbReference type="SUPFAM" id="SSF53850">
    <property type="entry name" value="Periplasmic binding protein-like II"/>
    <property type="match status" value="1"/>
</dbReference>
<feature type="signal peptide" evidence="4">
    <location>
        <begin position="1"/>
        <end position="25"/>
    </location>
</feature>
<evidence type="ECO:0000256" key="3">
    <source>
        <dbReference type="ARBA" id="ARBA00022729"/>
    </source>
</evidence>
<dbReference type="PANTHER" id="PTHR30290">
    <property type="entry name" value="PERIPLASMIC BINDING COMPONENT OF ABC TRANSPORTER"/>
    <property type="match status" value="1"/>
</dbReference>
<sequence>MTIGIGRRPLLGAAAATALAGPALGQGAAANTLRFVPHANLTSLDPLWSSALISTNYALMVHDFLYGLGADLLPRPQMVEGHEVSADGLAWSFRLRDGLWFHDGEPVRAADCVQSIRRWMQRDVFGKRLASQLAEIRALDDRRFVIRLTKTFALMPFALTQPVILPERVARTEAFTQVTESIGSGPFRFVRDEWVAGSRAVFRKFDRYVPRNEPAEAWAGGKVAHLERVEWQIMPDPATAAAALQRGEVDWMERPLLDLVPRLRRMTDVRVEVVERLGFYGFVTFNTRVPPFDNPALRRALVPAVDQQEFMQALAGGDTELTRTGHGWFHPDSPYANDEGLSALLGPRNLDLARKLVKESGYDGRPVVQMLPTDLPAPNAIGLVANAMLRGIGLNVDLQAMDWGTMVGRWRASGEGADRHPWHCFALSWSGLWTTNPGMHTPLYGNDHPNPRMEALRDAWFDAPDMAAQQQAARRMQAQALQEPPFIPVGLWIIPHAWRASRLSGILKAPSTVFWNVKKAA</sequence>
<comment type="similarity">
    <text evidence="2">Belongs to the bacterial solute-binding protein 5 family.</text>
</comment>
<feature type="chain" id="PRO_5045952071" description="Solute-binding protein family 5 domain-containing protein" evidence="4">
    <location>
        <begin position="26"/>
        <end position="521"/>
    </location>
</feature>
<dbReference type="EMBL" id="NRSG01000077">
    <property type="protein sequence ID" value="MBK1658984.1"/>
    <property type="molecule type" value="Genomic_DNA"/>
</dbReference>
<dbReference type="RefSeq" id="WP_133218759.1">
    <property type="nucleotide sequence ID" value="NZ_NRSG01000077.1"/>
</dbReference>
<dbReference type="Proteomes" id="UP000697995">
    <property type="component" value="Unassembled WGS sequence"/>
</dbReference>
<reference evidence="6 7" key="1">
    <citation type="journal article" date="2020" name="Microorganisms">
        <title>Osmotic Adaptation and Compatible Solute Biosynthesis of Phototrophic Bacteria as Revealed from Genome Analyses.</title>
        <authorList>
            <person name="Imhoff J.F."/>
            <person name="Rahn T."/>
            <person name="Kunzel S."/>
            <person name="Keller A."/>
            <person name="Neulinger S.C."/>
        </authorList>
    </citation>
    <scope>NUCLEOTIDE SEQUENCE [LARGE SCALE GENOMIC DNA]</scope>
    <source>
        <strain evidence="6 7">DSM 15382</strain>
    </source>
</reference>
<evidence type="ECO:0000259" key="5">
    <source>
        <dbReference type="Pfam" id="PF00496"/>
    </source>
</evidence>
<organism evidence="6 7">
    <name type="scientific">Paracraurococcus ruber</name>
    <dbReference type="NCBI Taxonomy" id="77675"/>
    <lineage>
        <taxon>Bacteria</taxon>
        <taxon>Pseudomonadati</taxon>
        <taxon>Pseudomonadota</taxon>
        <taxon>Alphaproteobacteria</taxon>
        <taxon>Acetobacterales</taxon>
        <taxon>Roseomonadaceae</taxon>
        <taxon>Paracraurococcus</taxon>
    </lineage>
</organism>
<dbReference type="InterPro" id="IPR000914">
    <property type="entry name" value="SBP_5_dom"/>
</dbReference>
<evidence type="ECO:0000313" key="7">
    <source>
        <dbReference type="Proteomes" id="UP000697995"/>
    </source>
</evidence>
<comment type="subcellular location">
    <subcellularLocation>
        <location evidence="1">Periplasm</location>
    </subcellularLocation>
</comment>